<dbReference type="AlphaFoldDB" id="A0A2T1C2I4"/>
<evidence type="ECO:0000256" key="1">
    <source>
        <dbReference type="SAM" id="Phobius"/>
    </source>
</evidence>
<evidence type="ECO:0008006" key="4">
    <source>
        <dbReference type="Google" id="ProtNLM"/>
    </source>
</evidence>
<keyword evidence="1" id="KW-0812">Transmembrane</keyword>
<accession>A0A2T1C2I4</accession>
<evidence type="ECO:0000313" key="3">
    <source>
        <dbReference type="Proteomes" id="UP000238762"/>
    </source>
</evidence>
<gene>
    <name evidence="2" type="ORF">C7B64_13650</name>
</gene>
<evidence type="ECO:0000313" key="2">
    <source>
        <dbReference type="EMBL" id="PSB02333.1"/>
    </source>
</evidence>
<comment type="caution">
    <text evidence="2">The sequence shown here is derived from an EMBL/GenBank/DDBJ whole genome shotgun (WGS) entry which is preliminary data.</text>
</comment>
<keyword evidence="1" id="KW-0472">Membrane</keyword>
<dbReference type="Pfam" id="PF13365">
    <property type="entry name" value="Trypsin_2"/>
    <property type="match status" value="1"/>
</dbReference>
<organism evidence="2 3">
    <name type="scientific">Merismopedia glauca CCAP 1448/3</name>
    <dbReference type="NCBI Taxonomy" id="1296344"/>
    <lineage>
        <taxon>Bacteria</taxon>
        <taxon>Bacillati</taxon>
        <taxon>Cyanobacteriota</taxon>
        <taxon>Cyanophyceae</taxon>
        <taxon>Synechococcales</taxon>
        <taxon>Merismopediaceae</taxon>
        <taxon>Merismopedia</taxon>
    </lineage>
</organism>
<keyword evidence="3" id="KW-1185">Reference proteome</keyword>
<dbReference type="PANTHER" id="PTHR43019:SF23">
    <property type="entry name" value="PROTEASE DO-LIKE 5, CHLOROPLASTIC"/>
    <property type="match status" value="1"/>
</dbReference>
<dbReference type="SUPFAM" id="SSF50494">
    <property type="entry name" value="Trypsin-like serine proteases"/>
    <property type="match status" value="1"/>
</dbReference>
<dbReference type="InterPro" id="IPR009003">
    <property type="entry name" value="Peptidase_S1_PA"/>
</dbReference>
<dbReference type="Gene3D" id="2.40.10.120">
    <property type="match status" value="1"/>
</dbReference>
<dbReference type="PANTHER" id="PTHR43019">
    <property type="entry name" value="SERINE ENDOPROTEASE DEGS"/>
    <property type="match status" value="1"/>
</dbReference>
<dbReference type="EMBL" id="PVWJ01000064">
    <property type="protein sequence ID" value="PSB02333.1"/>
    <property type="molecule type" value="Genomic_DNA"/>
</dbReference>
<feature type="transmembrane region" description="Helical" evidence="1">
    <location>
        <begin position="34"/>
        <end position="56"/>
    </location>
</feature>
<keyword evidence="1" id="KW-1133">Transmembrane helix</keyword>
<name>A0A2T1C2I4_9CYAN</name>
<dbReference type="Proteomes" id="UP000238762">
    <property type="component" value="Unassembled WGS sequence"/>
</dbReference>
<reference evidence="2 3" key="2">
    <citation type="submission" date="2018-03" db="EMBL/GenBank/DDBJ databases">
        <title>The ancient ancestry and fast evolution of plastids.</title>
        <authorList>
            <person name="Moore K.R."/>
            <person name="Magnabosco C."/>
            <person name="Momper L."/>
            <person name="Gold D.A."/>
            <person name="Bosak T."/>
            <person name="Fournier G.P."/>
        </authorList>
    </citation>
    <scope>NUCLEOTIDE SEQUENCE [LARGE SCALE GENOMIC DNA]</scope>
    <source>
        <strain evidence="2 3">CCAP 1448/3</strain>
    </source>
</reference>
<proteinExistence type="predicted"/>
<sequence>MDVKLEKSNCYRDFIAAFLLHQLLTIHVRQMKRLYPTFIPFLATLLLLPYTAAFSATTASNQVSSTLLASTRSTAPIEQTAQAVTVRIFTNKRGGSGVLIGKIGRTYTILTNAHVINTKGKFKIQTPDGKIHQAAIKYRGDSSKGNDLALLQFTSKNNYQIAELATNTNLPENQEVYAAGFPYDTQNFTLTTGKISLVSPQPFVGGYQIGYTNEIKQGMSGGALLNGEGKLIGVNGLLKYPILNEAYNYQDGSQPSKELRQQLRQLS</sequence>
<protein>
    <recommendedName>
        <fullName evidence="4">Serine protease</fullName>
    </recommendedName>
</protein>
<reference evidence="2 3" key="1">
    <citation type="submission" date="2018-02" db="EMBL/GenBank/DDBJ databases">
        <authorList>
            <person name="Cohen D.B."/>
            <person name="Kent A.D."/>
        </authorList>
    </citation>
    <scope>NUCLEOTIDE SEQUENCE [LARGE SCALE GENOMIC DNA]</scope>
    <source>
        <strain evidence="2 3">CCAP 1448/3</strain>
    </source>
</reference>